<organism evidence="8 9">
    <name type="scientific">Lasiodiplodia theobromae</name>
    <dbReference type="NCBI Taxonomy" id="45133"/>
    <lineage>
        <taxon>Eukaryota</taxon>
        <taxon>Fungi</taxon>
        <taxon>Dikarya</taxon>
        <taxon>Ascomycota</taxon>
        <taxon>Pezizomycotina</taxon>
        <taxon>Dothideomycetes</taxon>
        <taxon>Dothideomycetes incertae sedis</taxon>
        <taxon>Botryosphaeriales</taxon>
        <taxon>Botryosphaeriaceae</taxon>
        <taxon>Lasiodiplodia</taxon>
    </lineage>
</organism>
<evidence type="ECO:0000256" key="2">
    <source>
        <dbReference type="ARBA" id="ARBA00022692"/>
    </source>
</evidence>
<dbReference type="GO" id="GO:0005886">
    <property type="term" value="C:plasma membrane"/>
    <property type="evidence" value="ECO:0007669"/>
    <property type="project" value="TreeGrafter"/>
</dbReference>
<evidence type="ECO:0000256" key="6">
    <source>
        <dbReference type="SAM" id="Phobius"/>
    </source>
</evidence>
<feature type="transmembrane region" description="Helical" evidence="6">
    <location>
        <begin position="357"/>
        <end position="376"/>
    </location>
</feature>
<reference evidence="8 9" key="1">
    <citation type="journal article" date="2019" name="Sci. Rep.">
        <title>A multi-omics analysis of the grapevine pathogen Lasiodiplodia theobromae reveals that temperature affects the expression of virulence- and pathogenicity-related genes.</title>
        <authorList>
            <person name="Felix C."/>
            <person name="Meneses R."/>
            <person name="Goncalves M.F.M."/>
            <person name="Tilleman L."/>
            <person name="Duarte A.S."/>
            <person name="Jorrin-Novo J.V."/>
            <person name="Van de Peer Y."/>
            <person name="Deforce D."/>
            <person name="Van Nieuwerburgh F."/>
            <person name="Esteves A.C."/>
            <person name="Alves A."/>
        </authorList>
    </citation>
    <scope>NUCLEOTIDE SEQUENCE [LARGE SCALE GENOMIC DNA]</scope>
    <source>
        <strain evidence="8 9">LA-SOL3</strain>
    </source>
</reference>
<dbReference type="GO" id="GO:0007166">
    <property type="term" value="P:cell surface receptor signaling pathway"/>
    <property type="evidence" value="ECO:0007669"/>
    <property type="project" value="InterPro"/>
</dbReference>
<keyword evidence="4 6" id="KW-0472">Membrane</keyword>
<dbReference type="AlphaFoldDB" id="A0A5N5D2A2"/>
<feature type="transmembrane region" description="Helical" evidence="6">
    <location>
        <begin position="18"/>
        <end position="37"/>
    </location>
</feature>
<feature type="transmembrane region" description="Helical" evidence="6">
    <location>
        <begin position="44"/>
        <end position="66"/>
    </location>
</feature>
<feature type="transmembrane region" description="Helical" evidence="6">
    <location>
        <begin position="86"/>
        <end position="106"/>
    </location>
</feature>
<feature type="transmembrane region" description="Helical" evidence="6">
    <location>
        <begin position="167"/>
        <end position="187"/>
    </location>
</feature>
<dbReference type="GO" id="GO:0007189">
    <property type="term" value="P:adenylate cyclase-activating G protein-coupled receptor signaling pathway"/>
    <property type="evidence" value="ECO:0007669"/>
    <property type="project" value="TreeGrafter"/>
</dbReference>
<dbReference type="PANTHER" id="PTHR23112:SF0">
    <property type="entry name" value="TRANSMEMBRANE PROTEIN 116"/>
    <property type="match status" value="1"/>
</dbReference>
<sequence>MTPTEELVLESMARTTSAVSLVSCLFILLTFAFFPTFRKPINRLIVYASIGNILTNIATVISVSGIPSHGASWSLCRFQGFFIQMFMPADSLWTFCMALNVYLTFFKNYNAIDLRNLELRYFIASYGICFIPALIYLALDQSSLKMGIYGDAVLWCWVGRDWEWMRIAFFYGPVWVVIAVTIGIYGYTGRVIFKQRKALRAFSRSNDQSASFPQIKNPFTANAVTAITEVVVTSEAIQSEDHLRPRDIEADARSSFSSTRKLSGTTAGQSTYRNNSEPSDNQPFQYEPNSAVWPYSNAVSGGKGDPKNVFSTSVSAGAPMPAELLLDFEGPRPTSSGNANRKGGGGGSGNRHASDAAWGYAKVAFLMFVALFVVWIPSTVNRVYALANPDDPNFALNVVAAFVLPLQGFWNCTIYVSTSWSQTKDAFADVHYLISSGFTRKKKKYLNADLEMNGAPQPKPRPNSSISDPQPEQRHGGSYSQQERAVADEKDAITPCSTRPPTSSLTSESGLTSH</sequence>
<evidence type="ECO:0000313" key="8">
    <source>
        <dbReference type="EMBL" id="KAB2571776.1"/>
    </source>
</evidence>
<keyword evidence="9" id="KW-1185">Reference proteome</keyword>
<dbReference type="Pfam" id="PF05462">
    <property type="entry name" value="Dicty_CAR"/>
    <property type="match status" value="1"/>
</dbReference>
<feature type="compositionally biased region" description="Basic and acidic residues" evidence="5">
    <location>
        <begin position="242"/>
        <end position="252"/>
    </location>
</feature>
<evidence type="ECO:0000259" key="7">
    <source>
        <dbReference type="PROSITE" id="PS50261"/>
    </source>
</evidence>
<dbReference type="Gene3D" id="1.20.1070.10">
    <property type="entry name" value="Rhodopsin 7-helix transmembrane proteins"/>
    <property type="match status" value="1"/>
</dbReference>
<dbReference type="InterPro" id="IPR017981">
    <property type="entry name" value="GPCR_2-like_7TM"/>
</dbReference>
<dbReference type="OrthoDB" id="18453at2759"/>
<comment type="caution">
    <text evidence="8">The sequence shown here is derived from an EMBL/GenBank/DDBJ whole genome shotgun (WGS) entry which is preliminary data.</text>
</comment>
<feature type="transmembrane region" description="Helical" evidence="6">
    <location>
        <begin position="396"/>
        <end position="416"/>
    </location>
</feature>
<keyword evidence="8" id="KW-0675">Receptor</keyword>
<evidence type="ECO:0000313" key="9">
    <source>
        <dbReference type="Proteomes" id="UP000325902"/>
    </source>
</evidence>
<accession>A0A5N5D2A2</accession>
<dbReference type="CDD" id="cd13952">
    <property type="entry name" value="7tm_classB"/>
    <property type="match status" value="1"/>
</dbReference>
<evidence type="ECO:0000256" key="3">
    <source>
        <dbReference type="ARBA" id="ARBA00022989"/>
    </source>
</evidence>
<feature type="compositionally biased region" description="Low complexity" evidence="5">
    <location>
        <begin position="502"/>
        <end position="514"/>
    </location>
</feature>
<dbReference type="PANTHER" id="PTHR23112">
    <property type="entry name" value="G PROTEIN-COUPLED RECEPTOR 157-RELATED"/>
    <property type="match status" value="1"/>
</dbReference>
<dbReference type="PRINTS" id="PR02001">
    <property type="entry name" value="GCR1CAMPR"/>
</dbReference>
<dbReference type="EMBL" id="VCHE01000093">
    <property type="protein sequence ID" value="KAB2571776.1"/>
    <property type="molecule type" value="Genomic_DNA"/>
</dbReference>
<name>A0A5N5D2A2_9PEZI</name>
<feature type="domain" description="G-protein coupled receptors family 2 profile 2" evidence="7">
    <location>
        <begin position="9"/>
        <end position="200"/>
    </location>
</feature>
<keyword evidence="2 6" id="KW-0812">Transmembrane</keyword>
<feature type="region of interest" description="Disordered" evidence="5">
    <location>
        <begin position="242"/>
        <end position="287"/>
    </location>
</feature>
<feature type="region of interest" description="Disordered" evidence="5">
    <location>
        <begin position="451"/>
        <end position="514"/>
    </location>
</feature>
<protein>
    <submittedName>
        <fullName evidence="8">Cyclic AMP receptor 4</fullName>
    </submittedName>
</protein>
<dbReference type="InterPro" id="IPR022343">
    <property type="entry name" value="GCR1-cAMP_receptor"/>
</dbReference>
<keyword evidence="3 6" id="KW-1133">Transmembrane helix</keyword>
<dbReference type="PROSITE" id="PS50261">
    <property type="entry name" value="G_PROTEIN_RECEP_F2_4"/>
    <property type="match status" value="1"/>
</dbReference>
<dbReference type="Proteomes" id="UP000325902">
    <property type="component" value="Unassembled WGS sequence"/>
</dbReference>
<evidence type="ECO:0000256" key="1">
    <source>
        <dbReference type="ARBA" id="ARBA00004141"/>
    </source>
</evidence>
<feature type="transmembrane region" description="Helical" evidence="6">
    <location>
        <begin position="118"/>
        <end position="139"/>
    </location>
</feature>
<evidence type="ECO:0000256" key="4">
    <source>
        <dbReference type="ARBA" id="ARBA00023136"/>
    </source>
</evidence>
<feature type="compositionally biased region" description="Polar residues" evidence="5">
    <location>
        <begin position="254"/>
        <end position="287"/>
    </location>
</feature>
<proteinExistence type="predicted"/>
<evidence type="ECO:0000256" key="5">
    <source>
        <dbReference type="SAM" id="MobiDB-lite"/>
    </source>
</evidence>
<comment type="subcellular location">
    <subcellularLocation>
        <location evidence="1">Membrane</location>
        <topology evidence="1">Multi-pass membrane protein</topology>
    </subcellularLocation>
</comment>
<feature type="region of interest" description="Disordered" evidence="5">
    <location>
        <begin position="326"/>
        <end position="351"/>
    </location>
</feature>
<dbReference type="SUPFAM" id="SSF81321">
    <property type="entry name" value="Family A G protein-coupled receptor-like"/>
    <property type="match status" value="1"/>
</dbReference>
<dbReference type="GO" id="GO:0004930">
    <property type="term" value="F:G protein-coupled receptor activity"/>
    <property type="evidence" value="ECO:0007669"/>
    <property type="project" value="TreeGrafter"/>
</dbReference>
<gene>
    <name evidence="8" type="primary">carD</name>
    <name evidence="8" type="ORF">DBV05_g9568</name>
</gene>